<sequence length="291" mass="30482">MNPTFETLDDQVDPTFNQLLGINNDGKIAGYFGIGSAAHPNKGYTLSPPYCQGNYTNENFGGSAQTQVTGINNHNVTVGFWADAAGDNFGFTDKNGVFTDVVDPKGQGKAANGMTTEQLLGVNDKEKAVGFWTDAAGNSHGFVYDLDKHSFNEVNIAGFASTTTTAINNKGDIAGFVVGAGGNDVGFVKEGNHTVWLNGPSGAVSVQALGINNERDVVGSFTDATGATHGFLYDQGTNKYTTIDDPNGMKGNNAMTVANGINDKGQVVGFYLDNAGNTDGMLVHVSLPHHA</sequence>
<dbReference type="NCBIfam" id="TIGR02913">
    <property type="entry name" value="HAF_rpt"/>
    <property type="match status" value="1"/>
</dbReference>
<evidence type="ECO:0000313" key="2">
    <source>
        <dbReference type="Proteomes" id="UP000239724"/>
    </source>
</evidence>
<gene>
    <name evidence="1" type="ORF">CCS01_03340</name>
</gene>
<dbReference type="InterPro" id="IPR014262">
    <property type="entry name" value="HAF_rpt"/>
</dbReference>
<dbReference type="OrthoDB" id="8220289at2"/>
<name>A0A2S6NMP7_RHOGL</name>
<organism evidence="1 2">
    <name type="scientific">Rhodopila globiformis</name>
    <name type="common">Rhodopseudomonas globiformis</name>
    <dbReference type="NCBI Taxonomy" id="1071"/>
    <lineage>
        <taxon>Bacteria</taxon>
        <taxon>Pseudomonadati</taxon>
        <taxon>Pseudomonadota</taxon>
        <taxon>Alphaproteobacteria</taxon>
        <taxon>Acetobacterales</taxon>
        <taxon>Acetobacteraceae</taxon>
        <taxon>Rhodopila</taxon>
    </lineage>
</organism>
<evidence type="ECO:0000313" key="1">
    <source>
        <dbReference type="EMBL" id="PPQ37543.1"/>
    </source>
</evidence>
<reference evidence="1 2" key="1">
    <citation type="journal article" date="2018" name="Arch. Microbiol.">
        <title>New insights into the metabolic potential of the phototrophic purple bacterium Rhodopila globiformis DSM 161(T) from its draft genome sequence and evidence for a vanadium-dependent nitrogenase.</title>
        <authorList>
            <person name="Imhoff J.F."/>
            <person name="Rahn T."/>
            <person name="Kunzel S."/>
            <person name="Neulinger S.C."/>
        </authorList>
    </citation>
    <scope>NUCLEOTIDE SEQUENCE [LARGE SCALE GENOMIC DNA]</scope>
    <source>
        <strain evidence="1 2">DSM 161</strain>
    </source>
</reference>
<protein>
    <recommendedName>
        <fullName evidence="3">HAF repeat-containing protein</fullName>
    </recommendedName>
</protein>
<dbReference type="Proteomes" id="UP000239724">
    <property type="component" value="Unassembled WGS sequence"/>
</dbReference>
<evidence type="ECO:0008006" key="3">
    <source>
        <dbReference type="Google" id="ProtNLM"/>
    </source>
</evidence>
<proteinExistence type="predicted"/>
<dbReference type="AlphaFoldDB" id="A0A2S6NMP7"/>
<accession>A0A2S6NMP7</accession>
<dbReference type="EMBL" id="NHRY01000047">
    <property type="protein sequence ID" value="PPQ37543.1"/>
    <property type="molecule type" value="Genomic_DNA"/>
</dbReference>
<dbReference type="RefSeq" id="WP_104517424.1">
    <property type="nucleotide sequence ID" value="NZ_NHRY01000047.1"/>
</dbReference>
<keyword evidence="2" id="KW-1185">Reference proteome</keyword>
<comment type="caution">
    <text evidence="1">The sequence shown here is derived from an EMBL/GenBank/DDBJ whole genome shotgun (WGS) entry which is preliminary data.</text>
</comment>